<dbReference type="PROSITE" id="PS50213">
    <property type="entry name" value="FAS1"/>
    <property type="match status" value="1"/>
</dbReference>
<evidence type="ECO:0000256" key="2">
    <source>
        <dbReference type="SAM" id="SignalP"/>
    </source>
</evidence>
<dbReference type="InterPro" id="IPR000782">
    <property type="entry name" value="FAS1_domain"/>
</dbReference>
<dbReference type="AlphaFoldDB" id="A0A8E2F0G6"/>
<dbReference type="EMBL" id="KV749702">
    <property type="protein sequence ID" value="OCL08181.1"/>
    <property type="molecule type" value="Genomic_DNA"/>
</dbReference>
<dbReference type="SUPFAM" id="SSF82153">
    <property type="entry name" value="FAS1 domain"/>
    <property type="match status" value="1"/>
</dbReference>
<accession>A0A8E2F0G6</accession>
<dbReference type="Proteomes" id="UP000250140">
    <property type="component" value="Unassembled WGS sequence"/>
</dbReference>
<dbReference type="PANTHER" id="PTHR10900:SF77">
    <property type="entry name" value="FI19380P1"/>
    <property type="match status" value="1"/>
</dbReference>
<dbReference type="Pfam" id="PF02469">
    <property type="entry name" value="Fasciclin"/>
    <property type="match status" value="1"/>
</dbReference>
<sequence length="339" mass="35073">MKLSIVPSFCIFAFPAVTYAVSLIDALNSNGASTFAQQIQSNPDILALYTSSSVQTVYAVHDSSTGNGTLRRRQSNPQQLDLHCSAQLTNLESMSVFPGTVSNTQLVSPQLQQHQAVVSQSGVSTNTSASHRRRSAGGTVPLKPVSLASGLGAQVNVLSGDIPYDGGLIHIVDGYFTVPVSLSQTISSTGLSSLEGLLAQSNLTDIFNATSSFTLFTPSNAAFAAAANSTKNSSPAVLTALLRNHAIPNFVGYLPALADGATYQTLAGQTLTVRVRNNAYFINGVQIVAPNTITANGVTHVIDGILTPTPSAFAGAGWALRPGCGVVAAVVAAVLVQLV</sequence>
<keyword evidence="5" id="KW-1185">Reference proteome</keyword>
<dbReference type="GO" id="GO:0000329">
    <property type="term" value="C:fungal-type vacuole membrane"/>
    <property type="evidence" value="ECO:0007669"/>
    <property type="project" value="TreeGrafter"/>
</dbReference>
<dbReference type="Gene3D" id="2.30.180.10">
    <property type="entry name" value="FAS1 domain"/>
    <property type="match status" value="2"/>
</dbReference>
<proteinExistence type="predicted"/>
<evidence type="ECO:0000256" key="1">
    <source>
        <dbReference type="SAM" id="MobiDB-lite"/>
    </source>
</evidence>
<feature type="compositionally biased region" description="Polar residues" evidence="1">
    <location>
        <begin position="120"/>
        <end position="129"/>
    </location>
</feature>
<protein>
    <submittedName>
        <fullName evidence="4">FAS1 domain-containing protein</fullName>
    </submittedName>
</protein>
<evidence type="ECO:0000259" key="3">
    <source>
        <dbReference type="PROSITE" id="PS50213"/>
    </source>
</evidence>
<feature type="signal peptide" evidence="2">
    <location>
        <begin position="1"/>
        <end position="20"/>
    </location>
</feature>
<organism evidence="4 5">
    <name type="scientific">Glonium stellatum</name>
    <dbReference type="NCBI Taxonomy" id="574774"/>
    <lineage>
        <taxon>Eukaryota</taxon>
        <taxon>Fungi</taxon>
        <taxon>Dikarya</taxon>
        <taxon>Ascomycota</taxon>
        <taxon>Pezizomycotina</taxon>
        <taxon>Dothideomycetes</taxon>
        <taxon>Pleosporomycetidae</taxon>
        <taxon>Gloniales</taxon>
        <taxon>Gloniaceae</taxon>
        <taxon>Glonium</taxon>
    </lineage>
</organism>
<evidence type="ECO:0000313" key="5">
    <source>
        <dbReference type="Proteomes" id="UP000250140"/>
    </source>
</evidence>
<keyword evidence="2" id="KW-0732">Signal</keyword>
<feature type="region of interest" description="Disordered" evidence="1">
    <location>
        <begin position="120"/>
        <end position="139"/>
    </location>
</feature>
<feature type="chain" id="PRO_5034127268" evidence="2">
    <location>
        <begin position="21"/>
        <end position="339"/>
    </location>
</feature>
<evidence type="ECO:0000313" key="4">
    <source>
        <dbReference type="EMBL" id="OCL08181.1"/>
    </source>
</evidence>
<reference evidence="4 5" key="1">
    <citation type="journal article" date="2016" name="Nat. Commun.">
        <title>Ectomycorrhizal ecology is imprinted in the genome of the dominant symbiotic fungus Cenococcum geophilum.</title>
        <authorList>
            <consortium name="DOE Joint Genome Institute"/>
            <person name="Peter M."/>
            <person name="Kohler A."/>
            <person name="Ohm R.A."/>
            <person name="Kuo A."/>
            <person name="Krutzmann J."/>
            <person name="Morin E."/>
            <person name="Arend M."/>
            <person name="Barry K.W."/>
            <person name="Binder M."/>
            <person name="Choi C."/>
            <person name="Clum A."/>
            <person name="Copeland A."/>
            <person name="Grisel N."/>
            <person name="Haridas S."/>
            <person name="Kipfer T."/>
            <person name="LaButti K."/>
            <person name="Lindquist E."/>
            <person name="Lipzen A."/>
            <person name="Maire R."/>
            <person name="Meier B."/>
            <person name="Mihaltcheva S."/>
            <person name="Molinier V."/>
            <person name="Murat C."/>
            <person name="Poggeler S."/>
            <person name="Quandt C.A."/>
            <person name="Sperisen C."/>
            <person name="Tritt A."/>
            <person name="Tisserant E."/>
            <person name="Crous P.W."/>
            <person name="Henrissat B."/>
            <person name="Nehls U."/>
            <person name="Egli S."/>
            <person name="Spatafora J.W."/>
            <person name="Grigoriev I.V."/>
            <person name="Martin F.M."/>
        </authorList>
    </citation>
    <scope>NUCLEOTIDE SEQUENCE [LARGE SCALE GENOMIC DNA]</scope>
    <source>
        <strain evidence="4 5">CBS 207.34</strain>
    </source>
</reference>
<dbReference type="PANTHER" id="PTHR10900">
    <property type="entry name" value="PERIOSTIN-RELATED"/>
    <property type="match status" value="1"/>
</dbReference>
<dbReference type="InterPro" id="IPR050904">
    <property type="entry name" value="Adhesion/Biosynth-related"/>
</dbReference>
<dbReference type="SMART" id="SM00554">
    <property type="entry name" value="FAS1"/>
    <property type="match status" value="1"/>
</dbReference>
<dbReference type="InterPro" id="IPR036378">
    <property type="entry name" value="FAS1_dom_sf"/>
</dbReference>
<dbReference type="GO" id="GO:0016236">
    <property type="term" value="P:macroautophagy"/>
    <property type="evidence" value="ECO:0007669"/>
    <property type="project" value="TreeGrafter"/>
</dbReference>
<gene>
    <name evidence="4" type="ORF">AOQ84DRAFT_222144</name>
</gene>
<name>A0A8E2F0G6_9PEZI</name>
<feature type="domain" description="FAS1" evidence="3">
    <location>
        <begin position="178"/>
        <end position="306"/>
    </location>
</feature>
<dbReference type="OrthoDB" id="286301at2759"/>